<dbReference type="EMBL" id="VSSQ01120988">
    <property type="protein sequence ID" value="MPN53651.1"/>
    <property type="molecule type" value="Genomic_DNA"/>
</dbReference>
<organism evidence="2">
    <name type="scientific">bioreactor metagenome</name>
    <dbReference type="NCBI Taxonomy" id="1076179"/>
    <lineage>
        <taxon>unclassified sequences</taxon>
        <taxon>metagenomes</taxon>
        <taxon>ecological metagenomes</taxon>
    </lineage>
</organism>
<protein>
    <submittedName>
        <fullName evidence="2">Uncharacterized protein</fullName>
    </submittedName>
</protein>
<evidence type="ECO:0000256" key="1">
    <source>
        <dbReference type="SAM" id="MobiDB-lite"/>
    </source>
</evidence>
<name>A0A645IQM4_9ZZZZ</name>
<sequence>MARYTYCIFEETKSCNDCGKCDICDLNPNKICNNCGKCLEKDGFDMRSVTIDGIAQEEEDITDFDMPDSTEDSFVGDDDYDSTDNTEKIELIDDIEGLRDLLEDEEKASQYISEEYPGLIRLRKRN</sequence>
<comment type="caution">
    <text evidence="2">The sequence shown here is derived from an EMBL/GenBank/DDBJ whole genome shotgun (WGS) entry which is preliminary data.</text>
</comment>
<accession>A0A645IQM4</accession>
<proteinExistence type="predicted"/>
<feature type="region of interest" description="Disordered" evidence="1">
    <location>
        <begin position="60"/>
        <end position="84"/>
    </location>
</feature>
<evidence type="ECO:0000313" key="2">
    <source>
        <dbReference type="EMBL" id="MPN53651.1"/>
    </source>
</evidence>
<dbReference type="AlphaFoldDB" id="A0A645IQM4"/>
<reference evidence="2" key="1">
    <citation type="submission" date="2019-08" db="EMBL/GenBank/DDBJ databases">
        <authorList>
            <person name="Kucharzyk K."/>
            <person name="Murdoch R.W."/>
            <person name="Higgins S."/>
            <person name="Loffler F."/>
        </authorList>
    </citation>
    <scope>NUCLEOTIDE SEQUENCE</scope>
</reference>
<gene>
    <name evidence="2" type="ORF">SDC9_201315</name>
</gene>